<reference evidence="1" key="2">
    <citation type="submission" date="2022-05" db="EMBL/GenBank/DDBJ databases">
        <authorList>
            <consortium name="NCBI Pathogen Detection Project"/>
        </authorList>
    </citation>
    <scope>NUCLEOTIDE SEQUENCE</scope>
    <source>
        <strain evidence="1">CAV1698</strain>
    </source>
</reference>
<dbReference type="RefSeq" id="WP_212807476.1">
    <property type="nucleotide sequence ID" value="NZ_AP024585.1"/>
</dbReference>
<reference evidence="1" key="1">
    <citation type="journal article" date="2018" name="Genome Biol.">
        <title>SKESA: strategic k-mer extension for scrupulous assemblies.</title>
        <authorList>
            <person name="Souvorov A."/>
            <person name="Agarwala R."/>
            <person name="Lipman D.J."/>
        </authorList>
    </citation>
    <scope>NUCLEOTIDE SEQUENCE</scope>
    <source>
        <strain evidence="1">CAV1698</strain>
    </source>
</reference>
<gene>
    <name evidence="1" type="ORF">JD854_RS13325</name>
</gene>
<dbReference type="GeneID" id="93033576"/>
<name>A0A381G848_CITAM</name>
<evidence type="ECO:0000313" key="1">
    <source>
        <dbReference type="EMBL" id="HCD1256025.1"/>
    </source>
</evidence>
<dbReference type="EMBL" id="DACYAJ020000015">
    <property type="protein sequence ID" value="HCD1256025.1"/>
    <property type="molecule type" value="Genomic_DNA"/>
</dbReference>
<proteinExistence type="predicted"/>
<organism evidence="1 2">
    <name type="scientific">Citrobacter amalonaticus</name>
    <dbReference type="NCBI Taxonomy" id="35703"/>
    <lineage>
        <taxon>Bacteria</taxon>
        <taxon>Pseudomonadati</taxon>
        <taxon>Pseudomonadota</taxon>
        <taxon>Gammaproteobacteria</taxon>
        <taxon>Enterobacterales</taxon>
        <taxon>Enterobacteriaceae</taxon>
        <taxon>Citrobacter</taxon>
    </lineage>
</organism>
<sequence>MRRLKVTELVAEAHASVPELPAKHGRLLKEVATRLEATYAALSESLARLDQQREGNAQ</sequence>
<comment type="caution">
    <text evidence="1">The sequence shown here is derived from an EMBL/GenBank/DDBJ whole genome shotgun (WGS) entry which is preliminary data.</text>
</comment>
<dbReference type="Proteomes" id="UP000862426">
    <property type="component" value="Unassembled WGS sequence"/>
</dbReference>
<evidence type="ECO:0000313" key="2">
    <source>
        <dbReference type="Proteomes" id="UP000862426"/>
    </source>
</evidence>
<dbReference type="AlphaFoldDB" id="A0A381G848"/>
<accession>A0A381G848</accession>
<protein>
    <submittedName>
        <fullName evidence="1">Uncharacterized protein</fullName>
    </submittedName>
</protein>